<evidence type="ECO:0000256" key="3">
    <source>
        <dbReference type="ARBA" id="ARBA00023295"/>
    </source>
</evidence>
<dbReference type="STRING" id="1246626.BleG1_3665"/>
<keyword evidence="8" id="KW-1185">Reference proteome</keyword>
<keyword evidence="2" id="KW-0378">Hydrolase</keyword>
<dbReference type="Proteomes" id="UP000027142">
    <property type="component" value="Chromosome"/>
</dbReference>
<dbReference type="AlphaFoldDB" id="A0A060M1B2"/>
<dbReference type="InterPro" id="IPR051913">
    <property type="entry name" value="GH2_Domain-Containing"/>
</dbReference>
<dbReference type="Pfam" id="PF00703">
    <property type="entry name" value="Glyco_hydro_2"/>
    <property type="match status" value="1"/>
</dbReference>
<dbReference type="Gene3D" id="2.60.40.10">
    <property type="entry name" value="Immunoglobulins"/>
    <property type="match status" value="1"/>
</dbReference>
<dbReference type="InterPro" id="IPR036156">
    <property type="entry name" value="Beta-gal/glucu_dom_sf"/>
</dbReference>
<dbReference type="InterPro" id="IPR017853">
    <property type="entry name" value="GH"/>
</dbReference>
<dbReference type="Gene3D" id="3.20.20.80">
    <property type="entry name" value="Glycosidases"/>
    <property type="match status" value="1"/>
</dbReference>
<evidence type="ECO:0000256" key="2">
    <source>
        <dbReference type="ARBA" id="ARBA00022801"/>
    </source>
</evidence>
<dbReference type="eggNOG" id="COG3250">
    <property type="taxonomic scope" value="Bacteria"/>
</dbReference>
<dbReference type="SUPFAM" id="SSF49785">
    <property type="entry name" value="Galactose-binding domain-like"/>
    <property type="match status" value="1"/>
</dbReference>
<dbReference type="Pfam" id="PF02836">
    <property type="entry name" value="Glyco_hydro_2_C"/>
    <property type="match status" value="1"/>
</dbReference>
<dbReference type="PATRIC" id="fig|1246626.3.peg.3657"/>
<dbReference type="Gene3D" id="2.60.120.260">
    <property type="entry name" value="Galactose-binding domain-like"/>
    <property type="match status" value="1"/>
</dbReference>
<evidence type="ECO:0000259" key="6">
    <source>
        <dbReference type="Pfam" id="PF02837"/>
    </source>
</evidence>
<dbReference type="PANTHER" id="PTHR42732">
    <property type="entry name" value="BETA-GALACTOSIDASE"/>
    <property type="match status" value="1"/>
</dbReference>
<gene>
    <name evidence="7" type="ORF">BleG1_3665</name>
</gene>
<sequence length="581" mass="67295">MKAIVDCPRPKFVRQEWELLNGQWAFGFDDENVGLKQRWFQGNKLNQTIAVPFTYETKQSGIQDEQFHPVVWYERHIKIAEENKKKQVLLHFQASDYKTTVWINGCYAGVHEGGYTSFSFDITPYLVEAHTQQVTVRVEDSMSTDQPRGKQRWIGENFGCWYVQTTGIWQSVWIEYVNKHHLNKVEIQPDLDEQTVSFAYDLRGGVAGIEIETIITFKGYEVRRFTLTPEREETLFNVDLASAIHEWRVAVWSPEQPNLYEVAFVVRKDGQKIDQVHSYFGLRKISIKNGHVLLNNRPIYQKLILDQGYWKDSHLTPPSLEALEEDIDAIKALGFNGIRKHQKIEDERFYALCDQKGLLVWAEMPSSYSYSRKAVKAFTKEWLDVVEQLAHYPSIVTWVPFNESWGVGQIFTNTQQQAFTESIYYGTKAIDATRPVIVNDGWEHTVSDIITLHDYEEFADRLIKRYQDQSAVLGNAYPHNNDKYAFAEGYQYKGQPVIISEYGGIAFTTEDGWGYGNQVKSEKDFLARYESITDAIKSLPYVSGYCYTQITDVQQEVNGLLDENRKPKMKMDKIKALNDKA</sequence>
<dbReference type="InterPro" id="IPR006104">
    <property type="entry name" value="Glyco_hydro_2_N"/>
</dbReference>
<dbReference type="InterPro" id="IPR013783">
    <property type="entry name" value="Ig-like_fold"/>
</dbReference>
<dbReference type="Pfam" id="PF02837">
    <property type="entry name" value="Glyco_hydro_2_N"/>
    <property type="match status" value="1"/>
</dbReference>
<evidence type="ECO:0000259" key="5">
    <source>
        <dbReference type="Pfam" id="PF02836"/>
    </source>
</evidence>
<feature type="domain" description="Glycosyl hydrolases family 2 sugar binding" evidence="6">
    <location>
        <begin position="19"/>
        <end position="138"/>
    </location>
</feature>
<feature type="domain" description="Glycoside hydrolase family 2 immunoglobulin-like beta-sandwich" evidence="4">
    <location>
        <begin position="181"/>
        <end position="283"/>
    </location>
</feature>
<dbReference type="RefSeq" id="WP_038483938.1">
    <property type="nucleotide sequence ID" value="NZ_CP003923.1"/>
</dbReference>
<dbReference type="PANTHER" id="PTHR42732:SF3">
    <property type="entry name" value="HYDROLASE"/>
    <property type="match status" value="1"/>
</dbReference>
<dbReference type="SUPFAM" id="SSF51445">
    <property type="entry name" value="(Trans)glycosidases"/>
    <property type="match status" value="1"/>
</dbReference>
<proteinExistence type="inferred from homology"/>
<dbReference type="GO" id="GO:0004553">
    <property type="term" value="F:hydrolase activity, hydrolyzing O-glycosyl compounds"/>
    <property type="evidence" value="ECO:0007669"/>
    <property type="project" value="InterPro"/>
</dbReference>
<feature type="domain" description="Glycoside hydrolase family 2 catalytic" evidence="5">
    <location>
        <begin position="285"/>
        <end position="576"/>
    </location>
</feature>
<evidence type="ECO:0000256" key="1">
    <source>
        <dbReference type="ARBA" id="ARBA00007401"/>
    </source>
</evidence>
<dbReference type="InterPro" id="IPR006102">
    <property type="entry name" value="Ig-like_GH2"/>
</dbReference>
<evidence type="ECO:0000259" key="4">
    <source>
        <dbReference type="Pfam" id="PF00703"/>
    </source>
</evidence>
<dbReference type="OrthoDB" id="9762066at2"/>
<name>A0A060M1B2_9BACI</name>
<dbReference type="GO" id="GO:0005975">
    <property type="term" value="P:carbohydrate metabolic process"/>
    <property type="evidence" value="ECO:0007669"/>
    <property type="project" value="InterPro"/>
</dbReference>
<evidence type="ECO:0000313" key="7">
    <source>
        <dbReference type="EMBL" id="AIC96212.1"/>
    </source>
</evidence>
<dbReference type="EMBL" id="CP003923">
    <property type="protein sequence ID" value="AIC96212.1"/>
    <property type="molecule type" value="Genomic_DNA"/>
</dbReference>
<dbReference type="SUPFAM" id="SSF49303">
    <property type="entry name" value="beta-Galactosidase/glucuronidase domain"/>
    <property type="match status" value="1"/>
</dbReference>
<accession>A0A060M1B2</accession>
<dbReference type="HOGENOM" id="CLU_009935_2_1_9"/>
<dbReference type="InterPro" id="IPR006103">
    <property type="entry name" value="Glyco_hydro_2_cat"/>
</dbReference>
<dbReference type="KEGG" id="ble:BleG1_3665"/>
<keyword evidence="3" id="KW-0326">Glycosidase</keyword>
<comment type="similarity">
    <text evidence="1">Belongs to the glycosyl hydrolase 2 family.</text>
</comment>
<reference evidence="7 8" key="1">
    <citation type="journal article" date="2014" name="Gene">
        <title>A comparative genomic analysis of the alkalitolerant soil bacterium Bacillus lehensis G1.</title>
        <authorList>
            <person name="Noor Y.M."/>
            <person name="Samsulrizal N.H."/>
            <person name="Jema'on N.A."/>
            <person name="Low K.O."/>
            <person name="Ramli A.N."/>
            <person name="Alias N.I."/>
            <person name="Damis S.I."/>
            <person name="Fuzi S.F."/>
            <person name="Isa M.N."/>
            <person name="Murad A.M."/>
            <person name="Raih M.F."/>
            <person name="Bakar F.D."/>
            <person name="Najimudin N."/>
            <person name="Mahadi N.M."/>
            <person name="Illias R.M."/>
        </authorList>
    </citation>
    <scope>NUCLEOTIDE SEQUENCE [LARGE SCALE GENOMIC DNA]</scope>
    <source>
        <strain evidence="7 8">G1</strain>
    </source>
</reference>
<protein>
    <submittedName>
        <fullName evidence="7">Beta-galactosidase</fullName>
    </submittedName>
</protein>
<organism evidence="7 8">
    <name type="scientific">Shouchella lehensis G1</name>
    <dbReference type="NCBI Taxonomy" id="1246626"/>
    <lineage>
        <taxon>Bacteria</taxon>
        <taxon>Bacillati</taxon>
        <taxon>Bacillota</taxon>
        <taxon>Bacilli</taxon>
        <taxon>Bacillales</taxon>
        <taxon>Bacillaceae</taxon>
        <taxon>Shouchella</taxon>
    </lineage>
</organism>
<evidence type="ECO:0000313" key="8">
    <source>
        <dbReference type="Proteomes" id="UP000027142"/>
    </source>
</evidence>
<dbReference type="InterPro" id="IPR008979">
    <property type="entry name" value="Galactose-bd-like_sf"/>
</dbReference>